<dbReference type="Gene3D" id="3.40.50.150">
    <property type="entry name" value="Vaccinia Virus protein VP39"/>
    <property type="match status" value="2"/>
</dbReference>
<reference evidence="3 4" key="1">
    <citation type="submission" date="2016-09" db="EMBL/GenBank/DDBJ databases">
        <title>Extensive genetic diversity and differential bi-allelic expression allows diatom success in the polar Southern Ocean.</title>
        <authorList>
            <consortium name="DOE Joint Genome Institute"/>
            <person name="Mock T."/>
            <person name="Otillar R.P."/>
            <person name="Strauss J."/>
            <person name="Dupont C."/>
            <person name="Frickenhaus S."/>
            <person name="Maumus F."/>
            <person name="Mcmullan M."/>
            <person name="Sanges R."/>
            <person name="Schmutz J."/>
            <person name="Toseland A."/>
            <person name="Valas R."/>
            <person name="Veluchamy A."/>
            <person name="Ward B.J."/>
            <person name="Allen A."/>
            <person name="Barry K."/>
            <person name="Falciatore A."/>
            <person name="Ferrante M."/>
            <person name="Fortunato A.E."/>
            <person name="Gloeckner G."/>
            <person name="Gruber A."/>
            <person name="Hipkin R."/>
            <person name="Janech M."/>
            <person name="Kroth P."/>
            <person name="Leese F."/>
            <person name="Lindquist E."/>
            <person name="Lyon B.R."/>
            <person name="Martin J."/>
            <person name="Mayer C."/>
            <person name="Parker M."/>
            <person name="Quesneville H."/>
            <person name="Raymond J."/>
            <person name="Uhlig C."/>
            <person name="Valentin K.U."/>
            <person name="Worden A.Z."/>
            <person name="Armbrust E.V."/>
            <person name="Bowler C."/>
            <person name="Green B."/>
            <person name="Moulton V."/>
            <person name="Van Oosterhout C."/>
            <person name="Grigoriev I."/>
        </authorList>
    </citation>
    <scope>NUCLEOTIDE SEQUENCE [LARGE SCALE GENOMIC DNA]</scope>
    <source>
        <strain evidence="3 4">CCMP1102</strain>
    </source>
</reference>
<organism evidence="3 4">
    <name type="scientific">Fragilariopsis cylindrus CCMP1102</name>
    <dbReference type="NCBI Taxonomy" id="635003"/>
    <lineage>
        <taxon>Eukaryota</taxon>
        <taxon>Sar</taxon>
        <taxon>Stramenopiles</taxon>
        <taxon>Ochrophyta</taxon>
        <taxon>Bacillariophyta</taxon>
        <taxon>Bacillariophyceae</taxon>
        <taxon>Bacillariophycidae</taxon>
        <taxon>Bacillariales</taxon>
        <taxon>Bacillariaceae</taxon>
        <taxon>Fragilariopsis</taxon>
    </lineage>
</organism>
<evidence type="ECO:0000313" key="3">
    <source>
        <dbReference type="EMBL" id="OEU11896.1"/>
    </source>
</evidence>
<evidence type="ECO:0000256" key="1">
    <source>
        <dbReference type="ARBA" id="ARBA00022691"/>
    </source>
</evidence>
<dbReference type="OrthoDB" id="412876at2759"/>
<evidence type="ECO:0000256" key="2">
    <source>
        <dbReference type="SAM" id="MobiDB-lite"/>
    </source>
</evidence>
<protein>
    <submittedName>
        <fullName evidence="3">Uncharacterized protein</fullName>
    </submittedName>
</protein>
<sequence>MNEEVVAALTKAKWNESVYVKIDNDNNNKNNNNDLLLVPQLDRLNGGIKWENVLLPYSAYKAGDDEIVDNIILDHHIRTKIWIFPMLNDSRRNTMYAKAIDRATKQVVTIIGIDDQEEFHILPTLDIGSGTGLLALFSAEYLKKNIESRNWKPVDNIEIKSIEMAYPMATLAKRTVSLNRYKEEEKEHDQQWGGCSIDVIEGHSCHIPSMKSGNGNNTGAFLCTSELLESGLLGEGWLPAMRDAWDRHLHRRAVVVPQRARIYVQLIGRSSTATTTTTTKTETETYSTNTASTTLLSNFVGPYQTLDMGANNKKKLRLFTTSDDNSGTLLPSGNNGGGEGIQIEIHAKQFLKQNPSIKLLSNPLEVLDFDVTSPDKIPSSNPLDRTPNKITFNPIETGIAEGVLFWWELDLYDDITYSTYCPQNSKENDEFQDHWHQCLYIFPYNNGDDEESTSLSSSSSLLEKGKESILLASHTDSRVHFSLDTDTDTDNVDVNEDNDKDNSSGSSSNKRLRRTNPEPNDEGNPSCIISPRRCWQLNDINRTAKLRNGIQFSLDTLKWRTSDANVNANVNRINVLDISDFSLCGIMASILSSGMGIGANGGGGDGGNVHVTSIESSSGGIPHAAAKVAQIGNGLCSSSNFQIVQCHTETITNDVIIGEQQKRKKENDINSTTTTTTPLPATTTTVASVNLVIGEPYYEMLEGWNIEIATNYFYTLRMLKRNNIVKKDALCVPAQAVVYACGISCSDLGNSYKRNIGGDVDNNNNNNKICGFDHQTVTDCWNYNKHGISIPLFDEYSNVIKVTDVVEIVFWIDYRIRIKKDDDDKTKEISFEIISTGESPSSSSSSSYGGEKQTVRILSEPIKDTILGKSLPIYRCHGLKL</sequence>
<feature type="region of interest" description="Disordered" evidence="2">
    <location>
        <begin position="482"/>
        <end position="528"/>
    </location>
</feature>
<dbReference type="InterPro" id="IPR029063">
    <property type="entry name" value="SAM-dependent_MTases_sf"/>
</dbReference>
<proteinExistence type="predicted"/>
<keyword evidence="4" id="KW-1185">Reference proteome</keyword>
<dbReference type="Gene3D" id="2.70.160.11">
    <property type="entry name" value="Hnrnp arginine n-methyltransferase1"/>
    <property type="match status" value="1"/>
</dbReference>
<dbReference type="Proteomes" id="UP000095751">
    <property type="component" value="Unassembled WGS sequence"/>
</dbReference>
<evidence type="ECO:0000313" key="4">
    <source>
        <dbReference type="Proteomes" id="UP000095751"/>
    </source>
</evidence>
<accession>A0A1E7F1A0</accession>
<dbReference type="AlphaFoldDB" id="A0A1E7F1A0"/>
<feature type="compositionally biased region" description="Acidic residues" evidence="2">
    <location>
        <begin position="485"/>
        <end position="499"/>
    </location>
</feature>
<dbReference type="EMBL" id="KV784366">
    <property type="protein sequence ID" value="OEU11896.1"/>
    <property type="molecule type" value="Genomic_DNA"/>
</dbReference>
<dbReference type="PANTHER" id="PTHR11006">
    <property type="entry name" value="PROTEIN ARGININE N-METHYLTRANSFERASE"/>
    <property type="match status" value="1"/>
</dbReference>
<dbReference type="GO" id="GO:0042054">
    <property type="term" value="F:histone methyltransferase activity"/>
    <property type="evidence" value="ECO:0007669"/>
    <property type="project" value="TreeGrafter"/>
</dbReference>
<dbReference type="GO" id="GO:0016274">
    <property type="term" value="F:protein-arginine N-methyltransferase activity"/>
    <property type="evidence" value="ECO:0007669"/>
    <property type="project" value="InterPro"/>
</dbReference>
<dbReference type="InParanoid" id="A0A1E7F1A0"/>
<dbReference type="InterPro" id="IPR025799">
    <property type="entry name" value="Arg_MeTrfase"/>
</dbReference>
<gene>
    <name evidence="3" type="ORF">FRACYDRAFT_245017</name>
</gene>
<name>A0A1E7F1A0_9STRA</name>
<keyword evidence="1" id="KW-0949">S-adenosyl-L-methionine</keyword>
<dbReference type="KEGG" id="fcy:FRACYDRAFT_245017"/>
<dbReference type="PANTHER" id="PTHR11006:SF4">
    <property type="entry name" value="PROTEIN ARGININE N-METHYLTRANSFERASE 7"/>
    <property type="match status" value="1"/>
</dbReference>